<dbReference type="InterPro" id="IPR008972">
    <property type="entry name" value="Cupredoxin"/>
</dbReference>
<name>A0ABM8U1Z8_9BURK</name>
<keyword evidence="5" id="KW-0732">Signal</keyword>
<dbReference type="CDD" id="cd13881">
    <property type="entry name" value="CuRO_2_McoC_like"/>
    <property type="match status" value="1"/>
</dbReference>
<feature type="domain" description="Plastocyanin-like" evidence="6">
    <location>
        <begin position="432"/>
        <end position="542"/>
    </location>
</feature>
<evidence type="ECO:0000256" key="4">
    <source>
        <dbReference type="SAM" id="MobiDB-lite"/>
    </source>
</evidence>
<feature type="compositionally biased region" description="Low complexity" evidence="4">
    <location>
        <begin position="43"/>
        <end position="65"/>
    </location>
</feature>
<evidence type="ECO:0000256" key="5">
    <source>
        <dbReference type="SAM" id="SignalP"/>
    </source>
</evidence>
<evidence type="ECO:0000313" key="9">
    <source>
        <dbReference type="Proteomes" id="UP000789752"/>
    </source>
</evidence>
<evidence type="ECO:0000256" key="1">
    <source>
        <dbReference type="ARBA" id="ARBA00004418"/>
    </source>
</evidence>
<feature type="chain" id="PRO_5045075052" evidence="5">
    <location>
        <begin position="26"/>
        <end position="543"/>
    </location>
</feature>
<feature type="signal peptide" evidence="5">
    <location>
        <begin position="1"/>
        <end position="25"/>
    </location>
</feature>
<dbReference type="RefSeq" id="WP_228976945.1">
    <property type="nucleotide sequence ID" value="NZ_CAJQYY010000008.1"/>
</dbReference>
<dbReference type="Pfam" id="PF07731">
    <property type="entry name" value="Cu-oxidase_2"/>
    <property type="match status" value="1"/>
</dbReference>
<keyword evidence="3 8" id="KW-0560">Oxidoreductase</keyword>
<evidence type="ECO:0000313" key="8">
    <source>
        <dbReference type="EMBL" id="CAG4894167.1"/>
    </source>
</evidence>
<dbReference type="InterPro" id="IPR011706">
    <property type="entry name" value="Cu-oxidase_C"/>
</dbReference>
<proteinExistence type="predicted"/>
<reference evidence="8 9" key="1">
    <citation type="submission" date="2021-04" db="EMBL/GenBank/DDBJ databases">
        <authorList>
            <person name="Vanwijnsberghe S."/>
        </authorList>
    </citation>
    <scope>NUCLEOTIDE SEQUENCE [LARGE SCALE GENOMIC DNA]</scope>
    <source>
        <strain evidence="8 9">LMG 32171</strain>
    </source>
</reference>
<evidence type="ECO:0000256" key="2">
    <source>
        <dbReference type="ARBA" id="ARBA00022723"/>
    </source>
</evidence>
<dbReference type="InterPro" id="IPR002355">
    <property type="entry name" value="Cu_oxidase_Cu_BS"/>
</dbReference>
<keyword evidence="9" id="KW-1185">Reference proteome</keyword>
<dbReference type="Pfam" id="PF07732">
    <property type="entry name" value="Cu-oxidase_3"/>
    <property type="match status" value="1"/>
</dbReference>
<sequence>MIRRQFLARTLSAAVASLLARGVLAQHAGHSMHGMEGMDDMPDMPGMHPAKPVAAQPESAAAALAPADALPSGAPLPALRVLRNESREPGLFRATLVAEPAQHPLLASRPTTFWQYNGAGADSTQGPVTGPLIDVREGDTVEIRFINRLPQPSTIHWHGMPVPPDQDGNPGNVVAPGATRVYRFTLPAGSAGTYWYHPHPHMMSAEQVFRGLAGPVIVRAADDPLAGFPERHLFFSDLKLAADGSIPANDMMDWMNGREGQFVLVNGARRPRINVKEDERWRLWNACSARYLRFSLGAGQRFVQVGTDGGLLETPREGLTELLLAPGERAEVIVRAGSVPSQATLTADVYDRRKMAMPEGSLPPDPAHVLADVAFQPQPIGEAGAALRAIPATLRTIVPLPAPVARKSVVFSEAMDMTAMHHSGASVHGMPAGMRFMINGTSFDPKRITLTSRRDAVEEWAVENRTDMDHPFHLHGTQFQVVGRERGGVVTPEPLLAWRDTVNVQPGETVRIATVQKMAGERMFHCHILEHEDLGMMGTLRVI</sequence>
<dbReference type="PROSITE" id="PS00080">
    <property type="entry name" value="MULTICOPPER_OXIDASE2"/>
    <property type="match status" value="1"/>
</dbReference>
<organism evidence="8 9">
    <name type="scientific">Paraburkholderia gardini</name>
    <dbReference type="NCBI Taxonomy" id="2823469"/>
    <lineage>
        <taxon>Bacteria</taxon>
        <taxon>Pseudomonadati</taxon>
        <taxon>Pseudomonadota</taxon>
        <taxon>Betaproteobacteria</taxon>
        <taxon>Burkholderiales</taxon>
        <taxon>Burkholderiaceae</taxon>
        <taxon>Paraburkholderia</taxon>
    </lineage>
</organism>
<dbReference type="Proteomes" id="UP000789752">
    <property type="component" value="Unassembled WGS sequence"/>
</dbReference>
<dbReference type="PANTHER" id="PTHR11709">
    <property type="entry name" value="MULTI-COPPER OXIDASE"/>
    <property type="match status" value="1"/>
</dbReference>
<evidence type="ECO:0000256" key="3">
    <source>
        <dbReference type="ARBA" id="ARBA00023002"/>
    </source>
</evidence>
<dbReference type="EC" id="1.-.-.-" evidence="8"/>
<evidence type="ECO:0000259" key="6">
    <source>
        <dbReference type="Pfam" id="PF07731"/>
    </source>
</evidence>
<dbReference type="GO" id="GO:0016491">
    <property type="term" value="F:oxidoreductase activity"/>
    <property type="evidence" value="ECO:0007669"/>
    <property type="project" value="UniProtKB-KW"/>
</dbReference>
<protein>
    <submittedName>
        <fullName evidence="8">Multicopper oxidase mco</fullName>
        <ecNumber evidence="8">1.-.-.-</ecNumber>
    </submittedName>
</protein>
<keyword evidence="2" id="KW-0479">Metal-binding</keyword>
<comment type="subcellular location">
    <subcellularLocation>
        <location evidence="1">Periplasm</location>
    </subcellularLocation>
</comment>
<comment type="caution">
    <text evidence="8">The sequence shown here is derived from an EMBL/GenBank/DDBJ whole genome shotgun (WGS) entry which is preliminary data.</text>
</comment>
<dbReference type="Gene3D" id="2.60.40.420">
    <property type="entry name" value="Cupredoxins - blue copper proteins"/>
    <property type="match status" value="3"/>
</dbReference>
<accession>A0ABM8U1Z8</accession>
<dbReference type="SUPFAM" id="SSF49503">
    <property type="entry name" value="Cupredoxins"/>
    <property type="match status" value="3"/>
</dbReference>
<dbReference type="InterPro" id="IPR011707">
    <property type="entry name" value="Cu-oxidase-like_N"/>
</dbReference>
<dbReference type="InterPro" id="IPR045087">
    <property type="entry name" value="Cu-oxidase_fam"/>
</dbReference>
<dbReference type="EMBL" id="CAJQYY010000008">
    <property type="protein sequence ID" value="CAG4894167.1"/>
    <property type="molecule type" value="Genomic_DNA"/>
</dbReference>
<evidence type="ECO:0000259" key="7">
    <source>
        <dbReference type="Pfam" id="PF07732"/>
    </source>
</evidence>
<feature type="region of interest" description="Disordered" evidence="4">
    <location>
        <begin position="33"/>
        <end position="65"/>
    </location>
</feature>
<dbReference type="PANTHER" id="PTHR11709:SF2">
    <property type="entry name" value="MULTICOPPER OXIDASE LPR1"/>
    <property type="match status" value="1"/>
</dbReference>
<feature type="domain" description="Plastocyanin-like" evidence="7">
    <location>
        <begin position="126"/>
        <end position="221"/>
    </location>
</feature>
<gene>
    <name evidence="8" type="primary">mco</name>
    <name evidence="8" type="ORF">R54767_01687</name>
</gene>